<dbReference type="Proteomes" id="UP000252914">
    <property type="component" value="Unassembled WGS sequence"/>
</dbReference>
<evidence type="ECO:0000313" key="7">
    <source>
        <dbReference type="EMBL" id="RCG16902.1"/>
    </source>
</evidence>
<dbReference type="PANTHER" id="PTHR42978">
    <property type="entry name" value="QUORUM-QUENCHING LACTONASE YTNP-RELATED-RELATED"/>
    <property type="match status" value="1"/>
</dbReference>
<evidence type="ECO:0000256" key="3">
    <source>
        <dbReference type="ARBA" id="ARBA00022801"/>
    </source>
</evidence>
<evidence type="ECO:0000313" key="8">
    <source>
        <dbReference type="Proteomes" id="UP000252914"/>
    </source>
</evidence>
<comment type="caution">
    <text evidence="7">The sequence shown here is derived from an EMBL/GenBank/DDBJ whole genome shotgun (WGS) entry which is preliminary data.</text>
</comment>
<feature type="domain" description="Metallo-beta-lactamase" evidence="6">
    <location>
        <begin position="47"/>
        <end position="270"/>
    </location>
</feature>
<dbReference type="GO" id="GO:0046872">
    <property type="term" value="F:metal ion binding"/>
    <property type="evidence" value="ECO:0007669"/>
    <property type="project" value="UniProtKB-KW"/>
</dbReference>
<keyword evidence="8" id="KW-1185">Reference proteome</keyword>
<feature type="region of interest" description="Disordered" evidence="5">
    <location>
        <begin position="265"/>
        <end position="310"/>
    </location>
</feature>
<accession>A0A367EGR4</accession>
<reference evidence="7 8" key="1">
    <citation type="submission" date="2018-06" db="EMBL/GenBank/DDBJ databases">
        <title>Streptomyces reniochalinae sp. nov. and Streptomyces diacarnus sp. nov. from marine sponges.</title>
        <authorList>
            <person name="Li L."/>
        </authorList>
    </citation>
    <scope>NUCLEOTIDE SEQUENCE [LARGE SCALE GENOMIC DNA]</scope>
    <source>
        <strain evidence="7 8">LHW51701</strain>
    </source>
</reference>
<keyword evidence="3 7" id="KW-0378">Hydrolase</keyword>
<dbReference type="Gene3D" id="3.60.15.10">
    <property type="entry name" value="Ribonuclease Z/Hydroxyacylglutathione hydrolase-like"/>
    <property type="match status" value="1"/>
</dbReference>
<organism evidence="7 8">
    <name type="scientific">Streptomyces diacarni</name>
    <dbReference type="NCBI Taxonomy" id="2800381"/>
    <lineage>
        <taxon>Bacteria</taxon>
        <taxon>Bacillati</taxon>
        <taxon>Actinomycetota</taxon>
        <taxon>Actinomycetes</taxon>
        <taxon>Kitasatosporales</taxon>
        <taxon>Streptomycetaceae</taxon>
        <taxon>Streptomyces</taxon>
    </lineage>
</organism>
<keyword evidence="2" id="KW-0479">Metal-binding</keyword>
<evidence type="ECO:0000256" key="4">
    <source>
        <dbReference type="ARBA" id="ARBA00022833"/>
    </source>
</evidence>
<dbReference type="SMART" id="SM00849">
    <property type="entry name" value="Lactamase_B"/>
    <property type="match status" value="1"/>
</dbReference>
<gene>
    <name evidence="7" type="ORF">DTL70_28185</name>
</gene>
<dbReference type="AlphaFoldDB" id="A0A367EGR4"/>
<protein>
    <submittedName>
        <fullName evidence="7">MBL fold metallo-hydrolase</fullName>
    </submittedName>
</protein>
<dbReference type="InterPro" id="IPR001279">
    <property type="entry name" value="Metallo-B-lactamas"/>
</dbReference>
<dbReference type="GO" id="GO:0016787">
    <property type="term" value="F:hydrolase activity"/>
    <property type="evidence" value="ECO:0007669"/>
    <property type="project" value="UniProtKB-KW"/>
</dbReference>
<comment type="similarity">
    <text evidence="1">Belongs to the metallo-beta-lactamase superfamily.</text>
</comment>
<dbReference type="InterPro" id="IPR051013">
    <property type="entry name" value="MBL_superfamily_lactonases"/>
</dbReference>
<sequence length="310" mass="32822">MSAHGPIVLDFVSTRTSTVHRVRIHELNCGTLDVPGGEAVFGVPHFVCRCLLIELEDRLVAVDTGIGRGDIESPELRLGKDWIAQVGPALDPDETLIAHVVSLGFDPGDVSDVILTHHHRDHVGGLSDFPSARVHTTSACRSAVEEGEGRVIPAQWAHGVVWAPAPVPAADWRGQASWRLDGLPASIRLVALSGHSPGHAGVLVDDAFRGRELLHIGDAVHHHAQLTCTAPPAVEAFAAATQHDETARLHTQRLLAELAGEGTVRLVNSHDPDPDSGAGPGTGPGPDRDAVPVSQSRKPLTARHVGADQH</sequence>
<proteinExistence type="inferred from homology"/>
<keyword evidence="4" id="KW-0862">Zinc</keyword>
<name>A0A367EGR4_9ACTN</name>
<evidence type="ECO:0000256" key="2">
    <source>
        <dbReference type="ARBA" id="ARBA00022723"/>
    </source>
</evidence>
<evidence type="ECO:0000256" key="1">
    <source>
        <dbReference type="ARBA" id="ARBA00007749"/>
    </source>
</evidence>
<evidence type="ECO:0000259" key="6">
    <source>
        <dbReference type="SMART" id="SM00849"/>
    </source>
</evidence>
<dbReference type="SUPFAM" id="SSF56281">
    <property type="entry name" value="Metallo-hydrolase/oxidoreductase"/>
    <property type="match status" value="1"/>
</dbReference>
<dbReference type="Pfam" id="PF00753">
    <property type="entry name" value="Lactamase_B"/>
    <property type="match status" value="1"/>
</dbReference>
<dbReference type="EMBL" id="QOIN01000057">
    <property type="protein sequence ID" value="RCG16902.1"/>
    <property type="molecule type" value="Genomic_DNA"/>
</dbReference>
<evidence type="ECO:0000256" key="5">
    <source>
        <dbReference type="SAM" id="MobiDB-lite"/>
    </source>
</evidence>
<dbReference type="PANTHER" id="PTHR42978:SF3">
    <property type="entry name" value="BLR3078 PROTEIN"/>
    <property type="match status" value="1"/>
</dbReference>
<dbReference type="InterPro" id="IPR036866">
    <property type="entry name" value="RibonucZ/Hydroxyglut_hydro"/>
</dbReference>